<evidence type="ECO:0008006" key="4">
    <source>
        <dbReference type="Google" id="ProtNLM"/>
    </source>
</evidence>
<protein>
    <recommendedName>
        <fullName evidence="4">Type IV pilus assembly protein PilN</fullName>
    </recommendedName>
</protein>
<keyword evidence="1" id="KW-1133">Transmembrane helix</keyword>
<proteinExistence type="predicted"/>
<evidence type="ECO:0000313" key="2">
    <source>
        <dbReference type="EMBL" id="SFF91086.1"/>
    </source>
</evidence>
<keyword evidence="3" id="KW-1185">Reference proteome</keyword>
<dbReference type="AlphaFoldDB" id="A0A1I2MNZ2"/>
<evidence type="ECO:0000313" key="3">
    <source>
        <dbReference type="Proteomes" id="UP000198661"/>
    </source>
</evidence>
<dbReference type="PANTHER" id="PTHR40278">
    <property type="entry name" value="DNA UTILIZATION PROTEIN HOFN"/>
    <property type="match status" value="1"/>
</dbReference>
<evidence type="ECO:0000256" key="1">
    <source>
        <dbReference type="SAM" id="Phobius"/>
    </source>
</evidence>
<dbReference type="PANTHER" id="PTHR40278:SF1">
    <property type="entry name" value="DNA UTILIZATION PROTEIN HOFN"/>
    <property type="match status" value="1"/>
</dbReference>
<keyword evidence="1" id="KW-0472">Membrane</keyword>
<dbReference type="OrthoDB" id="2989143at2"/>
<keyword evidence="1" id="KW-0812">Transmembrane</keyword>
<name>A0A1I2MNZ2_9BACL</name>
<dbReference type="STRING" id="201973.SAMN04488025_10878"/>
<dbReference type="RefSeq" id="WP_092037079.1">
    <property type="nucleotide sequence ID" value="NZ_FOOK01000008.1"/>
</dbReference>
<reference evidence="2 3" key="1">
    <citation type="submission" date="2016-10" db="EMBL/GenBank/DDBJ databases">
        <authorList>
            <person name="de Groot N.N."/>
        </authorList>
    </citation>
    <scope>NUCLEOTIDE SEQUENCE [LARGE SCALE GENOMIC DNA]</scope>
    <source>
        <strain evidence="2 3">DSM 44945</strain>
    </source>
</reference>
<dbReference type="InterPro" id="IPR052534">
    <property type="entry name" value="Extracell_DNA_Util/SecSys_Comp"/>
</dbReference>
<sequence>MRVNLLPRPSWGRRHFFLGLLLVILWLAGFVSAVFWLFLLQEERISEARSRLERLEPVEREVRKQVREREAFMKEHGPALAYVKAVDRLDRERLKWDEAISALEASLPPSATVFDLQVKGNRLDGKGAFHTVDDVAFFTQMMEKSESITSFSVDSIGKSETDPSLEVKPKKAWIVRFHLTVDKPAQKGDQP</sequence>
<feature type="transmembrane region" description="Helical" evidence="1">
    <location>
        <begin position="16"/>
        <end position="40"/>
    </location>
</feature>
<accession>A0A1I2MNZ2</accession>
<dbReference type="Proteomes" id="UP000198661">
    <property type="component" value="Unassembled WGS sequence"/>
</dbReference>
<gene>
    <name evidence="2" type="ORF">SAMN04488025_10878</name>
</gene>
<dbReference type="EMBL" id="FOOK01000008">
    <property type="protein sequence ID" value="SFF91086.1"/>
    <property type="molecule type" value="Genomic_DNA"/>
</dbReference>
<organism evidence="2 3">
    <name type="scientific">Planifilum fulgidum</name>
    <dbReference type="NCBI Taxonomy" id="201973"/>
    <lineage>
        <taxon>Bacteria</taxon>
        <taxon>Bacillati</taxon>
        <taxon>Bacillota</taxon>
        <taxon>Bacilli</taxon>
        <taxon>Bacillales</taxon>
        <taxon>Thermoactinomycetaceae</taxon>
        <taxon>Planifilum</taxon>
    </lineage>
</organism>